<comment type="subcellular location">
    <subcellularLocation>
        <location evidence="2">Membrane</location>
        <topology evidence="2">Peripheral membrane protein</topology>
    </subcellularLocation>
</comment>
<evidence type="ECO:0000256" key="4">
    <source>
        <dbReference type="ARBA" id="ARBA00022448"/>
    </source>
</evidence>
<evidence type="ECO:0000256" key="11">
    <source>
        <dbReference type="SAM" id="Coils"/>
    </source>
</evidence>
<dbReference type="Gene3D" id="1.10.287.80">
    <property type="entry name" value="ATP synthase, gamma subunit, helix hairpin domain"/>
    <property type="match status" value="1"/>
</dbReference>
<evidence type="ECO:0000256" key="8">
    <source>
        <dbReference type="ARBA" id="ARBA00023136"/>
    </source>
</evidence>
<dbReference type="PANTHER" id="PTHR11693:SF22">
    <property type="entry name" value="ATP SYNTHASE SUBUNIT GAMMA, MITOCHONDRIAL"/>
    <property type="match status" value="1"/>
</dbReference>
<keyword evidence="4" id="KW-0813">Transport</keyword>
<dbReference type="PRINTS" id="PR00126">
    <property type="entry name" value="ATPASEGAMMA"/>
</dbReference>
<name>A0A1M4YAS2_9LACT</name>
<keyword evidence="13" id="KW-1185">Reference proteome</keyword>
<gene>
    <name evidence="12" type="ORF">SAMN02745249_01652</name>
</gene>
<evidence type="ECO:0000313" key="12">
    <source>
        <dbReference type="EMBL" id="SHF02917.1"/>
    </source>
</evidence>
<protein>
    <submittedName>
        <fullName evidence="12">F-type H+-transporting ATPase subunit gamma</fullName>
    </submittedName>
</protein>
<evidence type="ECO:0000256" key="7">
    <source>
        <dbReference type="ARBA" id="ARBA00023065"/>
    </source>
</evidence>
<evidence type="ECO:0000313" key="13">
    <source>
        <dbReference type="Proteomes" id="UP000184128"/>
    </source>
</evidence>
<accession>A0A1M4YAS2</accession>
<evidence type="ECO:0000256" key="1">
    <source>
        <dbReference type="ARBA" id="ARBA00003456"/>
    </source>
</evidence>
<dbReference type="GO" id="GO:0046933">
    <property type="term" value="F:proton-transporting ATP synthase activity, rotational mechanism"/>
    <property type="evidence" value="ECO:0007669"/>
    <property type="project" value="InterPro"/>
</dbReference>
<dbReference type="EMBL" id="FQUF01000027">
    <property type="protein sequence ID" value="SHF02917.1"/>
    <property type="molecule type" value="Genomic_DNA"/>
</dbReference>
<dbReference type="SUPFAM" id="SSF52943">
    <property type="entry name" value="ATP synthase (F1-ATPase), gamma subunit"/>
    <property type="match status" value="1"/>
</dbReference>
<comment type="similarity">
    <text evidence="3">Belongs to the ATPase gamma chain family.</text>
</comment>
<sequence>MAENIKTIQLRMNTINKVSKITNAMKLVSMSKLQKYQRRIKEFSEIVAEYEDIPSEKMVDSENLDVLAVCFVPDLGLVSGYNNAITKAARELNPDAIFWLGSQNYEKVSTIPDLNVVNEKMQSDHLHIDFLYDDIVEYLKEYQVYLAVPHMRGNDLEISWKYLNEQLTYSDFIIYEPDYDSANERFKQFNLLLSLYDAYYQSKYSENMTRRIAMEQATDNANDMREELGNRYNQLRQERITAEILELSAGVE</sequence>
<feature type="coiled-coil region" evidence="11">
    <location>
        <begin position="218"/>
        <end position="245"/>
    </location>
</feature>
<dbReference type="OrthoDB" id="9812769at2"/>
<dbReference type="InterPro" id="IPR000131">
    <property type="entry name" value="ATP_synth_F1_gsu"/>
</dbReference>
<evidence type="ECO:0000256" key="9">
    <source>
        <dbReference type="ARBA" id="ARBA00023196"/>
    </source>
</evidence>
<comment type="function">
    <text evidence="1">Produces ATP from ADP in the presence of a proton gradient across the membrane. The gamma chain is believed to be important in regulating ATPase activity and the flow of protons through the CF(0) complex.</text>
</comment>
<keyword evidence="5" id="KW-1003">Cell membrane</keyword>
<keyword evidence="10" id="KW-0066">ATP synthesis</keyword>
<dbReference type="Pfam" id="PF00231">
    <property type="entry name" value="ATP-synt"/>
    <property type="match status" value="1"/>
</dbReference>
<keyword evidence="11" id="KW-0175">Coiled coil</keyword>
<dbReference type="Gene3D" id="3.40.1380.10">
    <property type="match status" value="1"/>
</dbReference>
<dbReference type="PANTHER" id="PTHR11693">
    <property type="entry name" value="ATP SYNTHASE GAMMA CHAIN"/>
    <property type="match status" value="1"/>
</dbReference>
<dbReference type="AlphaFoldDB" id="A0A1M4YAS2"/>
<keyword evidence="7" id="KW-0406">Ion transport</keyword>
<dbReference type="STRING" id="1121025.SAMN02745249_01652"/>
<evidence type="ECO:0000256" key="10">
    <source>
        <dbReference type="ARBA" id="ARBA00023310"/>
    </source>
</evidence>
<proteinExistence type="inferred from homology"/>
<keyword evidence="8" id="KW-0472">Membrane</keyword>
<dbReference type="GO" id="GO:0045259">
    <property type="term" value="C:proton-transporting ATP synthase complex"/>
    <property type="evidence" value="ECO:0007669"/>
    <property type="project" value="UniProtKB-KW"/>
</dbReference>
<keyword evidence="6" id="KW-0375">Hydrogen ion transport</keyword>
<evidence type="ECO:0000256" key="5">
    <source>
        <dbReference type="ARBA" id="ARBA00022475"/>
    </source>
</evidence>
<evidence type="ECO:0000256" key="6">
    <source>
        <dbReference type="ARBA" id="ARBA00022781"/>
    </source>
</evidence>
<evidence type="ECO:0000256" key="2">
    <source>
        <dbReference type="ARBA" id="ARBA00004170"/>
    </source>
</evidence>
<evidence type="ECO:0000256" key="3">
    <source>
        <dbReference type="ARBA" id="ARBA00007681"/>
    </source>
</evidence>
<reference evidence="12 13" key="1">
    <citation type="submission" date="2016-11" db="EMBL/GenBank/DDBJ databases">
        <authorList>
            <person name="Jaros S."/>
            <person name="Januszkiewicz K."/>
            <person name="Wedrychowicz H."/>
        </authorList>
    </citation>
    <scope>NUCLEOTIDE SEQUENCE [LARGE SCALE GENOMIC DNA]</scope>
    <source>
        <strain evidence="12 13">DSM 15692</strain>
    </source>
</reference>
<dbReference type="RefSeq" id="WP_073298384.1">
    <property type="nucleotide sequence ID" value="NZ_FQUF01000027.1"/>
</dbReference>
<keyword evidence="9" id="KW-0139">CF(1)</keyword>
<dbReference type="Proteomes" id="UP000184128">
    <property type="component" value="Unassembled WGS sequence"/>
</dbReference>
<organism evidence="12 13">
    <name type="scientific">Atopostipes suicloacalis DSM 15692</name>
    <dbReference type="NCBI Taxonomy" id="1121025"/>
    <lineage>
        <taxon>Bacteria</taxon>
        <taxon>Bacillati</taxon>
        <taxon>Bacillota</taxon>
        <taxon>Bacilli</taxon>
        <taxon>Lactobacillales</taxon>
        <taxon>Carnobacteriaceae</taxon>
        <taxon>Atopostipes</taxon>
    </lineage>
</organism>
<dbReference type="InterPro" id="IPR035968">
    <property type="entry name" value="ATP_synth_F1_ATPase_gsu"/>
</dbReference>